<name>A0A0P0AAH8_9RHOB</name>
<dbReference type="Proteomes" id="UP000064920">
    <property type="component" value="Chromosome"/>
</dbReference>
<dbReference type="KEGG" id="cmar:IMCC12053_1831"/>
<dbReference type="Pfam" id="PF03567">
    <property type="entry name" value="Sulfotransfer_2"/>
    <property type="match status" value="1"/>
</dbReference>
<accession>A0A0P0AAH8</accession>
<dbReference type="RefSeq" id="WP_062218281.1">
    <property type="nucleotide sequence ID" value="NZ_CP012023.1"/>
</dbReference>
<dbReference type="GO" id="GO:0016020">
    <property type="term" value="C:membrane"/>
    <property type="evidence" value="ECO:0007669"/>
    <property type="project" value="InterPro"/>
</dbReference>
<dbReference type="InterPro" id="IPR005331">
    <property type="entry name" value="Sulfotransferase"/>
</dbReference>
<dbReference type="EC" id="1.4.1.13" evidence="1"/>
<dbReference type="SUPFAM" id="SSF52540">
    <property type="entry name" value="P-loop containing nucleoside triphosphate hydrolases"/>
    <property type="match status" value="1"/>
</dbReference>
<proteinExistence type="predicted"/>
<dbReference type="AlphaFoldDB" id="A0A0P0AAH8"/>
<keyword evidence="2" id="KW-1185">Reference proteome</keyword>
<gene>
    <name evidence="1" type="ORF">IMCC12053_1831</name>
</gene>
<protein>
    <submittedName>
        <fullName evidence="1">Glutamate synthase [NADPH] large chain</fullName>
        <ecNumber evidence="1">1.4.1.13</ecNumber>
    </submittedName>
</protein>
<evidence type="ECO:0000313" key="2">
    <source>
        <dbReference type="Proteomes" id="UP000064920"/>
    </source>
</evidence>
<dbReference type="Gene3D" id="3.40.50.300">
    <property type="entry name" value="P-loop containing nucleotide triphosphate hydrolases"/>
    <property type="match status" value="1"/>
</dbReference>
<dbReference type="EMBL" id="CP012023">
    <property type="protein sequence ID" value="ALI55778.1"/>
    <property type="molecule type" value="Genomic_DNA"/>
</dbReference>
<dbReference type="GO" id="GO:0008146">
    <property type="term" value="F:sulfotransferase activity"/>
    <property type="evidence" value="ECO:0007669"/>
    <property type="project" value="InterPro"/>
</dbReference>
<evidence type="ECO:0000313" key="1">
    <source>
        <dbReference type="EMBL" id="ALI55778.1"/>
    </source>
</evidence>
<dbReference type="InterPro" id="IPR027417">
    <property type="entry name" value="P-loop_NTPase"/>
</dbReference>
<sequence>MSNQFDYFVILAEMRTGSNFLEATVNSYPGLTCWGEAYNPAFVGKANSDKMCGVSKAQREQNPNTLLEAMKSNTEGLAGFRFFHNHDPRMFNHFMDDPKCAKIILTRNPLESYVSKKIADQTGQWRLGDLKDARTAKVTFEKREFETMLDAIKTFQVELQRRLQVSGQTGFYINYEDIKDIEVVNGLARFLGVDVEQHTTSQQTKVQNPSQLKDKVNNFAQMVTELSDVDHFNLASTPNFEPRRGPAVPSYVAAAHAPLLYLPVRSGPEATVRDWMCALDSVEQSDLTIGFSQKTLRQWKRRAKEHRSFTVISHPVARLHRAFCTHIVSTGEESFGEIRDVLRTTYKVDVPADGVTDGYSKDQHKAAFLAFIDFVKGNLNAQTSVRVDPSWASQSEIIKGFSEFSMPDMIVREETLERDLTCLARAVGIDPILPLNPIEDDKPFSLAAIYDEDIEQAVKQAYQRDYMMFGFRAFR</sequence>
<dbReference type="OrthoDB" id="7802556at2"/>
<organism evidence="1 2">
    <name type="scientific">Celeribacter marinus</name>
    <dbReference type="NCBI Taxonomy" id="1397108"/>
    <lineage>
        <taxon>Bacteria</taxon>
        <taxon>Pseudomonadati</taxon>
        <taxon>Pseudomonadota</taxon>
        <taxon>Alphaproteobacteria</taxon>
        <taxon>Rhodobacterales</taxon>
        <taxon>Roseobacteraceae</taxon>
        <taxon>Celeribacter</taxon>
    </lineage>
</organism>
<keyword evidence="1" id="KW-0560">Oxidoreductase</keyword>
<dbReference type="GO" id="GO:0004355">
    <property type="term" value="F:glutamate synthase (NADPH) activity"/>
    <property type="evidence" value="ECO:0007669"/>
    <property type="project" value="UniProtKB-EC"/>
</dbReference>
<reference evidence="1 2" key="1">
    <citation type="submission" date="2015-05" db="EMBL/GenBank/DDBJ databases">
        <authorList>
            <person name="Wang D.B."/>
            <person name="Wang M."/>
        </authorList>
    </citation>
    <scope>NUCLEOTIDE SEQUENCE [LARGE SCALE GENOMIC DNA]</scope>
    <source>
        <strain evidence="1 2">IMCC 12053</strain>
    </source>
</reference>
<dbReference type="PATRIC" id="fig|1397108.4.peg.1870"/>
<dbReference type="STRING" id="1397108.IMCC12053_1831"/>